<dbReference type="Proteomes" id="UP001066276">
    <property type="component" value="Chromosome 5"/>
</dbReference>
<evidence type="ECO:0000313" key="2">
    <source>
        <dbReference type="Proteomes" id="UP001066276"/>
    </source>
</evidence>
<name>A0AAV7RRV3_PLEWA</name>
<dbReference type="AlphaFoldDB" id="A0AAV7RRV3"/>
<dbReference type="EMBL" id="JANPWB010000009">
    <property type="protein sequence ID" value="KAJ1153605.1"/>
    <property type="molecule type" value="Genomic_DNA"/>
</dbReference>
<accession>A0AAV7RRV3</accession>
<evidence type="ECO:0000313" key="1">
    <source>
        <dbReference type="EMBL" id="KAJ1153605.1"/>
    </source>
</evidence>
<comment type="caution">
    <text evidence="1">The sequence shown here is derived from an EMBL/GenBank/DDBJ whole genome shotgun (WGS) entry which is preliminary data.</text>
</comment>
<sequence length="106" mass="11340">MCQNRGRFVLSWGRPGGLLGSRLLRCAGGPDRRWCRATAPFALGGLFSAAAGIAAGPRELVAACPCALGPIPRGQWGCGAPLVQLLCKLLVWWSQVCDLEDAFKDW</sequence>
<organism evidence="1 2">
    <name type="scientific">Pleurodeles waltl</name>
    <name type="common">Iberian ribbed newt</name>
    <dbReference type="NCBI Taxonomy" id="8319"/>
    <lineage>
        <taxon>Eukaryota</taxon>
        <taxon>Metazoa</taxon>
        <taxon>Chordata</taxon>
        <taxon>Craniata</taxon>
        <taxon>Vertebrata</taxon>
        <taxon>Euteleostomi</taxon>
        <taxon>Amphibia</taxon>
        <taxon>Batrachia</taxon>
        <taxon>Caudata</taxon>
        <taxon>Salamandroidea</taxon>
        <taxon>Salamandridae</taxon>
        <taxon>Pleurodelinae</taxon>
        <taxon>Pleurodeles</taxon>
    </lineage>
</organism>
<reference evidence="1" key="1">
    <citation type="journal article" date="2022" name="bioRxiv">
        <title>Sequencing and chromosome-scale assembly of the giantPleurodeles waltlgenome.</title>
        <authorList>
            <person name="Brown T."/>
            <person name="Elewa A."/>
            <person name="Iarovenko S."/>
            <person name="Subramanian E."/>
            <person name="Araus A.J."/>
            <person name="Petzold A."/>
            <person name="Susuki M."/>
            <person name="Suzuki K.-i.T."/>
            <person name="Hayashi T."/>
            <person name="Toyoda A."/>
            <person name="Oliveira C."/>
            <person name="Osipova E."/>
            <person name="Leigh N.D."/>
            <person name="Simon A."/>
            <person name="Yun M.H."/>
        </authorList>
    </citation>
    <scope>NUCLEOTIDE SEQUENCE</scope>
    <source>
        <strain evidence="1">20211129_DDA</strain>
        <tissue evidence="1">Liver</tissue>
    </source>
</reference>
<gene>
    <name evidence="1" type="ORF">NDU88_006364</name>
</gene>
<protein>
    <submittedName>
        <fullName evidence="1">Uncharacterized protein</fullName>
    </submittedName>
</protein>
<keyword evidence="2" id="KW-1185">Reference proteome</keyword>
<proteinExistence type="predicted"/>